<name>A0AA47MS92_MERPO</name>
<evidence type="ECO:0000313" key="2">
    <source>
        <dbReference type="Proteomes" id="UP001174136"/>
    </source>
</evidence>
<dbReference type="EMBL" id="JAOPHQ010002880">
    <property type="protein sequence ID" value="KAK0145157.1"/>
    <property type="molecule type" value="Genomic_DNA"/>
</dbReference>
<protein>
    <submittedName>
        <fullName evidence="1">Uncharacterized protein</fullName>
    </submittedName>
</protein>
<sequence length="62" mass="7171">MYAILDEQSNGSLVWSEFFNVFKISGYFYLHSSSATKFLKTAHLKRITDKIPLLYPDAKIIL</sequence>
<proteinExistence type="predicted"/>
<keyword evidence="2" id="KW-1185">Reference proteome</keyword>
<dbReference type="AlphaFoldDB" id="A0AA47MS92"/>
<accession>A0AA47MS92</accession>
<reference evidence="1" key="1">
    <citation type="journal article" date="2023" name="Front. Mar. Sci.">
        <title>A new Merluccius polli reference genome to investigate the effects of global change in West African waters.</title>
        <authorList>
            <person name="Mateo J.L."/>
            <person name="Blanco-Fernandez C."/>
            <person name="Garcia-Vazquez E."/>
            <person name="Machado-Schiaffino G."/>
        </authorList>
    </citation>
    <scope>NUCLEOTIDE SEQUENCE</scope>
    <source>
        <strain evidence="1">C29</strain>
        <tissue evidence="1">Fin</tissue>
    </source>
</reference>
<gene>
    <name evidence="1" type="ORF">N1851_015948</name>
</gene>
<dbReference type="Proteomes" id="UP001174136">
    <property type="component" value="Unassembled WGS sequence"/>
</dbReference>
<evidence type="ECO:0000313" key="1">
    <source>
        <dbReference type="EMBL" id="KAK0145157.1"/>
    </source>
</evidence>
<comment type="caution">
    <text evidence="1">The sequence shown here is derived from an EMBL/GenBank/DDBJ whole genome shotgun (WGS) entry which is preliminary data.</text>
</comment>
<organism evidence="1 2">
    <name type="scientific">Merluccius polli</name>
    <name type="common">Benguela hake</name>
    <name type="synonym">Merluccius cadenati</name>
    <dbReference type="NCBI Taxonomy" id="89951"/>
    <lineage>
        <taxon>Eukaryota</taxon>
        <taxon>Metazoa</taxon>
        <taxon>Chordata</taxon>
        <taxon>Craniata</taxon>
        <taxon>Vertebrata</taxon>
        <taxon>Euteleostomi</taxon>
        <taxon>Actinopterygii</taxon>
        <taxon>Neopterygii</taxon>
        <taxon>Teleostei</taxon>
        <taxon>Neoteleostei</taxon>
        <taxon>Acanthomorphata</taxon>
        <taxon>Zeiogadaria</taxon>
        <taxon>Gadariae</taxon>
        <taxon>Gadiformes</taxon>
        <taxon>Gadoidei</taxon>
        <taxon>Merlucciidae</taxon>
        <taxon>Merluccius</taxon>
    </lineage>
</organism>